<sequence length="28" mass="3307">LINGGYNGLEDREKRYENILKILEDKNV</sequence>
<accession>A0ABY2TQE3</accession>
<evidence type="ECO:0000313" key="2">
    <source>
        <dbReference type="Proteomes" id="UP000310168"/>
    </source>
</evidence>
<dbReference type="GO" id="GO:0016787">
    <property type="term" value="F:hydrolase activity"/>
    <property type="evidence" value="ECO:0007669"/>
    <property type="project" value="UniProtKB-KW"/>
</dbReference>
<feature type="non-terminal residue" evidence="1">
    <location>
        <position position="1"/>
    </location>
</feature>
<reference evidence="1 2" key="1">
    <citation type="journal article" date="2019" name="Anaerobe">
        <title>Brachyspira catarrhinii sp. nov., an anaerobic intestinal spirochaete isolated from vervet monkeys may have been misidentified as Brachyspira aalborgi in previous studies.</title>
        <authorList>
            <person name="Phillips N.D."/>
            <person name="La T."/>
            <person name="Hampson D.J."/>
        </authorList>
    </citation>
    <scope>NUCLEOTIDE SEQUENCE [LARGE SCALE GENOMIC DNA]</scope>
    <source>
        <strain evidence="1 2">Z12</strain>
    </source>
</reference>
<comment type="caution">
    <text evidence="1">The sequence shown here is derived from an EMBL/GenBank/DDBJ whole genome shotgun (WGS) entry which is preliminary data.</text>
</comment>
<proteinExistence type="predicted"/>
<evidence type="ECO:0000313" key="1">
    <source>
        <dbReference type="EMBL" id="TKZ26809.1"/>
    </source>
</evidence>
<protein>
    <submittedName>
        <fullName evidence="1">Glycoside hydrolase family 19 protein</fullName>
    </submittedName>
</protein>
<dbReference type="Proteomes" id="UP000310168">
    <property type="component" value="Unassembled WGS sequence"/>
</dbReference>
<gene>
    <name evidence="1" type="ORF">EZH24_12165</name>
</gene>
<dbReference type="EMBL" id="SJDU01000541">
    <property type="protein sequence ID" value="TKZ26809.1"/>
    <property type="molecule type" value="Genomic_DNA"/>
</dbReference>
<keyword evidence="1" id="KW-0378">Hydrolase</keyword>
<organism evidence="1 2">
    <name type="scientific">Brachyspira catarrhinii</name>
    <dbReference type="NCBI Taxonomy" id="2528966"/>
    <lineage>
        <taxon>Bacteria</taxon>
        <taxon>Pseudomonadati</taxon>
        <taxon>Spirochaetota</taxon>
        <taxon>Spirochaetia</taxon>
        <taxon>Brachyspirales</taxon>
        <taxon>Brachyspiraceae</taxon>
        <taxon>Brachyspira</taxon>
    </lineage>
</organism>
<keyword evidence="2" id="KW-1185">Reference proteome</keyword>
<name>A0ABY2TQE3_9SPIR</name>